<organism evidence="3 4">
    <name type="scientific">Aspergillus fumigatiaffinis</name>
    <dbReference type="NCBI Taxonomy" id="340414"/>
    <lineage>
        <taxon>Eukaryota</taxon>
        <taxon>Fungi</taxon>
        <taxon>Dikarya</taxon>
        <taxon>Ascomycota</taxon>
        <taxon>Pezizomycotina</taxon>
        <taxon>Eurotiomycetes</taxon>
        <taxon>Eurotiomycetidae</taxon>
        <taxon>Eurotiales</taxon>
        <taxon>Aspergillaceae</taxon>
        <taxon>Aspergillus</taxon>
        <taxon>Aspergillus subgen. Fumigati</taxon>
    </lineage>
</organism>
<accession>A0A8H4HIT8</accession>
<protein>
    <submittedName>
        <fullName evidence="3">Uncharacterized protein</fullName>
    </submittedName>
</protein>
<evidence type="ECO:0000256" key="1">
    <source>
        <dbReference type="SAM" id="MobiDB-lite"/>
    </source>
</evidence>
<keyword evidence="2" id="KW-0812">Transmembrane</keyword>
<keyword evidence="2" id="KW-0472">Membrane</keyword>
<feature type="region of interest" description="Disordered" evidence="1">
    <location>
        <begin position="240"/>
        <end position="267"/>
    </location>
</feature>
<evidence type="ECO:0000313" key="3">
    <source>
        <dbReference type="EMBL" id="KAF4245130.1"/>
    </source>
</evidence>
<gene>
    <name evidence="3" type="ORF">CNMCM6805_006563</name>
</gene>
<evidence type="ECO:0000256" key="2">
    <source>
        <dbReference type="SAM" id="Phobius"/>
    </source>
</evidence>
<sequence>MLAACTHASLVPSVSVGYTTILAVLWPFVNFTYFVNFIWFVNFLCFVNFPCFVVYVCFIAFFLLIKAFGLGRPVERYNHDLSPILQRYGPSRHPSLASINSIAIGKAMLLRTLLLALLNCARHSDDYRTSMAAQVEILALINQQLDGADDAALEPNDDNAAASELAHIRYPGADAHLLPRDTGHVACAAALQFYMNEITAISVHFYGDDSDPDAGRISKPSGSTPIWPDGLATWYMTGHAAKPSREESTRPLRSSRPPWLRQADLTDEATDDADVDWYQEYKQSAIMDKLPSLPRTDSCNPRRL</sequence>
<reference evidence="3" key="2">
    <citation type="submission" date="2020-04" db="EMBL/GenBank/DDBJ databases">
        <authorList>
            <person name="Santos R.A.C."/>
            <person name="Steenwyk J.L."/>
            <person name="Rivero-Menendez O."/>
            <person name="Mead M.E."/>
            <person name="Silva L.P."/>
            <person name="Bastos R.W."/>
            <person name="Alastruey-Izquierdo A."/>
            <person name="Goldman G.H."/>
            <person name="Rokas A."/>
        </authorList>
    </citation>
    <scope>NUCLEOTIDE SEQUENCE</scope>
    <source>
        <strain evidence="3">CNM-CM6805</strain>
    </source>
</reference>
<comment type="caution">
    <text evidence="3">The sequence shown here is derived from an EMBL/GenBank/DDBJ whole genome shotgun (WGS) entry which is preliminary data.</text>
</comment>
<evidence type="ECO:0000313" key="4">
    <source>
        <dbReference type="Proteomes" id="UP000653565"/>
    </source>
</evidence>
<proteinExistence type="predicted"/>
<dbReference type="EMBL" id="JAAAPX010000003">
    <property type="protein sequence ID" value="KAF4245130.1"/>
    <property type="molecule type" value="Genomic_DNA"/>
</dbReference>
<name>A0A8H4HIT8_9EURO</name>
<keyword evidence="4" id="KW-1185">Reference proteome</keyword>
<feature type="transmembrane region" description="Helical" evidence="2">
    <location>
        <begin position="33"/>
        <end position="65"/>
    </location>
</feature>
<reference evidence="3" key="1">
    <citation type="journal article" date="2020" name="bioRxiv">
        <title>Genomic and phenotypic heterogeneity of clinical isolates of the human pathogens Aspergillus fumigatus, Aspergillus lentulus and Aspergillus fumigatiaffinis.</title>
        <authorList>
            <person name="dos Santos R.A.C."/>
            <person name="Steenwyk J.L."/>
            <person name="Rivero-Menendez O."/>
            <person name="Mead M.E."/>
            <person name="Silva L.P."/>
            <person name="Bastos R.W."/>
            <person name="Alastruey-Izquierdo A."/>
            <person name="Goldman G.H."/>
            <person name="Rokas A."/>
        </authorList>
    </citation>
    <scope>NUCLEOTIDE SEQUENCE</scope>
    <source>
        <strain evidence="3">CNM-CM6805</strain>
    </source>
</reference>
<dbReference type="Proteomes" id="UP000653565">
    <property type="component" value="Unassembled WGS sequence"/>
</dbReference>
<keyword evidence="2" id="KW-1133">Transmembrane helix</keyword>
<dbReference type="AlphaFoldDB" id="A0A8H4HIT8"/>